<feature type="transmembrane region" description="Helical" evidence="7">
    <location>
        <begin position="32"/>
        <end position="53"/>
    </location>
</feature>
<evidence type="ECO:0000256" key="1">
    <source>
        <dbReference type="ARBA" id="ARBA00004651"/>
    </source>
</evidence>
<protein>
    <submittedName>
        <fullName evidence="11">Gap junction delta-4 protein-like</fullName>
    </submittedName>
</protein>
<dbReference type="Gene3D" id="1.20.1440.80">
    <property type="entry name" value="Gap junction channel protein cysteine-rich domain"/>
    <property type="match status" value="1"/>
</dbReference>
<keyword evidence="2" id="KW-1003">Cell membrane</keyword>
<dbReference type="PANTHER" id="PTHR11984:SF3">
    <property type="entry name" value="GAP JUNCTION DELTA-4 PROTEIN"/>
    <property type="match status" value="1"/>
</dbReference>
<evidence type="ECO:0000259" key="8">
    <source>
        <dbReference type="SMART" id="SM00037"/>
    </source>
</evidence>
<feature type="compositionally biased region" description="Low complexity" evidence="6">
    <location>
        <begin position="315"/>
        <end position="331"/>
    </location>
</feature>
<feature type="transmembrane region" description="Helical" evidence="7">
    <location>
        <begin position="118"/>
        <end position="136"/>
    </location>
</feature>
<evidence type="ECO:0000256" key="3">
    <source>
        <dbReference type="ARBA" id="ARBA00022692"/>
    </source>
</evidence>
<reference evidence="11" key="1">
    <citation type="submission" date="2025-08" db="UniProtKB">
        <authorList>
            <consortium name="RefSeq"/>
        </authorList>
    </citation>
    <scope>IDENTIFICATION</scope>
</reference>
<keyword evidence="10" id="KW-1185">Reference proteome</keyword>
<keyword evidence="5 7" id="KW-0472">Membrane</keyword>
<dbReference type="Proteomes" id="UP000504632">
    <property type="component" value="Chromosome 5"/>
</dbReference>
<dbReference type="RefSeq" id="XP_030629208.1">
    <property type="nucleotide sequence ID" value="XM_030773348.1"/>
</dbReference>
<feature type="region of interest" description="Disordered" evidence="6">
    <location>
        <begin position="289"/>
        <end position="342"/>
    </location>
</feature>
<dbReference type="OrthoDB" id="9943496at2759"/>
<dbReference type="GO" id="GO:0007267">
    <property type="term" value="P:cell-cell signaling"/>
    <property type="evidence" value="ECO:0007669"/>
    <property type="project" value="TreeGrafter"/>
</dbReference>
<dbReference type="InterPro" id="IPR038359">
    <property type="entry name" value="Connexin_N_sf"/>
</dbReference>
<dbReference type="SMART" id="SM01089">
    <property type="entry name" value="Connexin_CCC"/>
    <property type="match status" value="1"/>
</dbReference>
<dbReference type="GO" id="GO:0005243">
    <property type="term" value="F:gap junction channel activity"/>
    <property type="evidence" value="ECO:0007669"/>
    <property type="project" value="TreeGrafter"/>
</dbReference>
<dbReference type="Pfam" id="PF00029">
    <property type="entry name" value="Connexin"/>
    <property type="match status" value="1"/>
</dbReference>
<dbReference type="SMART" id="SM00037">
    <property type="entry name" value="CNX"/>
    <property type="match status" value="1"/>
</dbReference>
<proteinExistence type="predicted"/>
<comment type="subcellular location">
    <subcellularLocation>
        <location evidence="1">Cell membrane</location>
        <topology evidence="1">Multi-pass membrane protein</topology>
    </subcellularLocation>
</comment>
<feature type="transmembrane region" description="Helical" evidence="7">
    <location>
        <begin position="65"/>
        <end position="86"/>
    </location>
</feature>
<dbReference type="AlphaFoldDB" id="A0A6J2VBQ4"/>
<dbReference type="GO" id="GO:0005922">
    <property type="term" value="C:connexin complex"/>
    <property type="evidence" value="ECO:0007669"/>
    <property type="project" value="InterPro"/>
</dbReference>
<feature type="compositionally biased region" description="Basic and acidic residues" evidence="6">
    <location>
        <begin position="289"/>
        <end position="299"/>
    </location>
</feature>
<dbReference type="InterPro" id="IPR019570">
    <property type="entry name" value="Connexin_CCC"/>
</dbReference>
<evidence type="ECO:0000313" key="11">
    <source>
        <dbReference type="RefSeq" id="XP_030629208.1"/>
    </source>
</evidence>
<evidence type="ECO:0000256" key="6">
    <source>
        <dbReference type="SAM" id="MobiDB-lite"/>
    </source>
</evidence>
<accession>A0A6J2VBQ4</accession>
<organism evidence="10 11">
    <name type="scientific">Chanos chanos</name>
    <name type="common">Milkfish</name>
    <name type="synonym">Mugil chanos</name>
    <dbReference type="NCBI Taxonomy" id="29144"/>
    <lineage>
        <taxon>Eukaryota</taxon>
        <taxon>Metazoa</taxon>
        <taxon>Chordata</taxon>
        <taxon>Craniata</taxon>
        <taxon>Vertebrata</taxon>
        <taxon>Euteleostomi</taxon>
        <taxon>Actinopterygii</taxon>
        <taxon>Neopterygii</taxon>
        <taxon>Teleostei</taxon>
        <taxon>Ostariophysi</taxon>
        <taxon>Gonorynchiformes</taxon>
        <taxon>Chanidae</taxon>
        <taxon>Chanos</taxon>
    </lineage>
</organism>
<evidence type="ECO:0000259" key="9">
    <source>
        <dbReference type="SMART" id="SM01089"/>
    </source>
</evidence>
<keyword evidence="3 7" id="KW-0812">Transmembrane</keyword>
<sequence length="342" mass="37748">MDSGKPHRESEWGHVFGSSALTWSPAQGTAEAGLDAAVIFIMVQMKAVELIFITLNHNITFIGKLWLVLFIFLRVVVLIFAGFPLFHDEEERFVCNTIQPGCVNMCYDLFAPLSLCRFWFLHMVFLCVPPAVYSTYHTHGVLSRLNHHSAYTDTSSGGTNIHSPIGAGGTFTGAYLLHLGLRMFLEVFFGMGQCFLFGLSARQTFTCSQMPCASVECFTSRPTEKSFLQQRMLGNVVLSLLISVADLLCVLRQESGKRRGLREGEERERKMRSATLSFGCFKEEKSIPVRRRTPTDHAHVTSTVASPADATRVNSHPPSHSPEGSSEMGGSQLPGHTPGAQA</sequence>
<dbReference type="InterPro" id="IPR000500">
    <property type="entry name" value="Connexin"/>
</dbReference>
<evidence type="ECO:0000256" key="4">
    <source>
        <dbReference type="ARBA" id="ARBA00022989"/>
    </source>
</evidence>
<feature type="domain" description="Connexin cysteine-rich" evidence="9">
    <location>
        <begin position="185"/>
        <end position="250"/>
    </location>
</feature>
<evidence type="ECO:0000256" key="5">
    <source>
        <dbReference type="ARBA" id="ARBA00023136"/>
    </source>
</evidence>
<dbReference type="InParanoid" id="A0A6J2VBQ4"/>
<evidence type="ECO:0000256" key="7">
    <source>
        <dbReference type="SAM" id="Phobius"/>
    </source>
</evidence>
<gene>
    <name evidence="11" type="primary">LOC115811231</name>
</gene>
<evidence type="ECO:0000313" key="10">
    <source>
        <dbReference type="Proteomes" id="UP000504632"/>
    </source>
</evidence>
<name>A0A6J2VBQ4_CHACN</name>
<keyword evidence="4 7" id="KW-1133">Transmembrane helix</keyword>
<feature type="domain" description="Connexin N-terminal" evidence="8">
    <location>
        <begin position="84"/>
        <end position="117"/>
    </location>
</feature>
<dbReference type="InterPro" id="IPR013092">
    <property type="entry name" value="Connexin_N"/>
</dbReference>
<dbReference type="PANTHER" id="PTHR11984">
    <property type="entry name" value="CONNEXIN"/>
    <property type="match status" value="1"/>
</dbReference>
<dbReference type="PRINTS" id="PR00206">
    <property type="entry name" value="CONNEXIN"/>
</dbReference>
<dbReference type="GeneID" id="115811231"/>
<evidence type="ECO:0000256" key="2">
    <source>
        <dbReference type="ARBA" id="ARBA00022475"/>
    </source>
</evidence>